<dbReference type="NCBIfam" id="TIGR01128">
    <property type="entry name" value="holA"/>
    <property type="match status" value="1"/>
</dbReference>
<name>A0A9D0ZDQ0_9FIRM</name>
<dbReference type="InterPro" id="IPR048466">
    <property type="entry name" value="DNA_pol3_delta-like_C"/>
</dbReference>
<comment type="caution">
    <text evidence="11">The sequence shown here is derived from an EMBL/GenBank/DDBJ whole genome shotgun (WGS) entry which is preliminary data.</text>
</comment>
<dbReference type="EMBL" id="DVGA01000055">
    <property type="protein sequence ID" value="HIQ78732.1"/>
    <property type="molecule type" value="Genomic_DNA"/>
</dbReference>
<dbReference type="PANTHER" id="PTHR34388">
    <property type="entry name" value="DNA POLYMERASE III SUBUNIT DELTA"/>
    <property type="match status" value="1"/>
</dbReference>
<evidence type="ECO:0000256" key="8">
    <source>
        <dbReference type="ARBA" id="ARBA00049244"/>
    </source>
</evidence>
<dbReference type="InterPro" id="IPR008921">
    <property type="entry name" value="DNA_pol3_clamp-load_cplx_C"/>
</dbReference>
<dbReference type="InterPro" id="IPR005790">
    <property type="entry name" value="DNA_polIII_delta"/>
</dbReference>
<accession>A0A9D0ZDQ0</accession>
<dbReference type="GO" id="GO:0006261">
    <property type="term" value="P:DNA-templated DNA replication"/>
    <property type="evidence" value="ECO:0007669"/>
    <property type="project" value="TreeGrafter"/>
</dbReference>
<gene>
    <name evidence="11" type="primary">holA</name>
    <name evidence="11" type="ORF">IAB77_05675</name>
</gene>
<evidence type="ECO:0000256" key="7">
    <source>
        <dbReference type="ARBA" id="ARBA00034754"/>
    </source>
</evidence>
<dbReference type="Gene3D" id="1.10.8.60">
    <property type="match status" value="1"/>
</dbReference>
<dbReference type="EC" id="2.7.7.7" evidence="1"/>
<proteinExistence type="inferred from homology"/>
<dbReference type="Pfam" id="PF06144">
    <property type="entry name" value="DNA_pol3_delta"/>
    <property type="match status" value="1"/>
</dbReference>
<evidence type="ECO:0000313" key="12">
    <source>
        <dbReference type="Proteomes" id="UP000824262"/>
    </source>
</evidence>
<dbReference type="Gene3D" id="3.40.50.300">
    <property type="entry name" value="P-loop containing nucleotide triphosphate hydrolases"/>
    <property type="match status" value="1"/>
</dbReference>
<dbReference type="SUPFAM" id="SSF52540">
    <property type="entry name" value="P-loop containing nucleoside triphosphate hydrolases"/>
    <property type="match status" value="1"/>
</dbReference>
<evidence type="ECO:0000256" key="3">
    <source>
        <dbReference type="ARBA" id="ARBA00022679"/>
    </source>
</evidence>
<sequence length="348" mass="38640">MAKKAKSEKQERWLDYFALRRELRAEGPARLYLLFGEEDYLREDFLRELREACLPDGDDGFAYHRFDAAQPGMRAVEEAVNALPFTTERTLVELRGFDLNRCRDSEGEELVKIAEDIPDYCTVAIVLDAGYEPDMRLKTVKAVVKAAKAAKFSPQGQGQLVQWIQKRFSALGKRISPDACTELVMTSGELMGGLIPEIGKIAAGTAGDTVTAEDVRRLASPIPEAQAFKIADCLAARDFDGAARLLSELLASDMEPIAALAAIGGNMRRLYAARVAIDGGLGREFVEKLYSIRFRSIGDSLMNTARRLPREYLARAVELCAETDYKMKSSPYGDRELLSELLIRLSTP</sequence>
<keyword evidence="3 11" id="KW-0808">Transferase</keyword>
<comment type="similarity">
    <text evidence="7">Belongs to the DNA polymerase HolA subunit family.</text>
</comment>
<reference evidence="11" key="1">
    <citation type="submission" date="2020-10" db="EMBL/GenBank/DDBJ databases">
        <authorList>
            <person name="Gilroy R."/>
        </authorList>
    </citation>
    <scope>NUCLEOTIDE SEQUENCE</scope>
    <source>
        <strain evidence="11">ChiBcolR7-354</strain>
    </source>
</reference>
<keyword evidence="5" id="KW-0235">DNA replication</keyword>
<evidence type="ECO:0000256" key="5">
    <source>
        <dbReference type="ARBA" id="ARBA00022705"/>
    </source>
</evidence>
<evidence type="ECO:0000313" key="11">
    <source>
        <dbReference type="EMBL" id="HIQ78732.1"/>
    </source>
</evidence>
<protein>
    <recommendedName>
        <fullName evidence="2">DNA polymerase III subunit delta</fullName>
        <ecNumber evidence="1">2.7.7.7</ecNumber>
    </recommendedName>
</protein>
<evidence type="ECO:0000259" key="9">
    <source>
        <dbReference type="Pfam" id="PF06144"/>
    </source>
</evidence>
<dbReference type="GO" id="GO:0003677">
    <property type="term" value="F:DNA binding"/>
    <property type="evidence" value="ECO:0007669"/>
    <property type="project" value="InterPro"/>
</dbReference>
<evidence type="ECO:0000256" key="4">
    <source>
        <dbReference type="ARBA" id="ARBA00022695"/>
    </source>
</evidence>
<evidence type="ECO:0000256" key="1">
    <source>
        <dbReference type="ARBA" id="ARBA00012417"/>
    </source>
</evidence>
<organism evidence="11 12">
    <name type="scientific">Candidatus Scatomorpha intestinavium</name>
    <dbReference type="NCBI Taxonomy" id="2840922"/>
    <lineage>
        <taxon>Bacteria</taxon>
        <taxon>Bacillati</taxon>
        <taxon>Bacillota</taxon>
        <taxon>Clostridia</taxon>
        <taxon>Eubacteriales</taxon>
        <taxon>Candidatus Scatomorpha</taxon>
    </lineage>
</organism>
<dbReference type="SUPFAM" id="SSF48019">
    <property type="entry name" value="post-AAA+ oligomerization domain-like"/>
    <property type="match status" value="1"/>
</dbReference>
<keyword evidence="6" id="KW-0239">DNA-directed DNA polymerase</keyword>
<dbReference type="Gene3D" id="1.20.272.10">
    <property type="match status" value="1"/>
</dbReference>
<feature type="domain" description="DNA polymerase III delta subunit-like C-terminal" evidence="10">
    <location>
        <begin position="225"/>
        <end position="343"/>
    </location>
</feature>
<dbReference type="Pfam" id="PF21694">
    <property type="entry name" value="DNA_pol3_delta_C"/>
    <property type="match status" value="1"/>
</dbReference>
<dbReference type="GO" id="GO:0009360">
    <property type="term" value="C:DNA polymerase III complex"/>
    <property type="evidence" value="ECO:0007669"/>
    <property type="project" value="InterPro"/>
</dbReference>
<evidence type="ECO:0000259" key="10">
    <source>
        <dbReference type="Pfam" id="PF21694"/>
    </source>
</evidence>
<dbReference type="AlphaFoldDB" id="A0A9D0ZDQ0"/>
<evidence type="ECO:0000256" key="6">
    <source>
        <dbReference type="ARBA" id="ARBA00022932"/>
    </source>
</evidence>
<dbReference type="PANTHER" id="PTHR34388:SF1">
    <property type="entry name" value="DNA POLYMERASE III SUBUNIT DELTA"/>
    <property type="match status" value="1"/>
</dbReference>
<dbReference type="InterPro" id="IPR010372">
    <property type="entry name" value="DNA_pol3_delta_N"/>
</dbReference>
<dbReference type="InterPro" id="IPR027417">
    <property type="entry name" value="P-loop_NTPase"/>
</dbReference>
<feature type="domain" description="DNA polymerase III delta N-terminal" evidence="9">
    <location>
        <begin position="32"/>
        <end position="147"/>
    </location>
</feature>
<dbReference type="Proteomes" id="UP000824262">
    <property type="component" value="Unassembled WGS sequence"/>
</dbReference>
<reference evidence="11" key="2">
    <citation type="journal article" date="2021" name="PeerJ">
        <title>Extensive microbial diversity within the chicken gut microbiome revealed by metagenomics and culture.</title>
        <authorList>
            <person name="Gilroy R."/>
            <person name="Ravi A."/>
            <person name="Getino M."/>
            <person name="Pursley I."/>
            <person name="Horton D.L."/>
            <person name="Alikhan N.F."/>
            <person name="Baker D."/>
            <person name="Gharbi K."/>
            <person name="Hall N."/>
            <person name="Watson M."/>
            <person name="Adriaenssens E.M."/>
            <person name="Foster-Nyarko E."/>
            <person name="Jarju S."/>
            <person name="Secka A."/>
            <person name="Antonio M."/>
            <person name="Oren A."/>
            <person name="Chaudhuri R.R."/>
            <person name="La Ragione R."/>
            <person name="Hildebrand F."/>
            <person name="Pallen M.J."/>
        </authorList>
    </citation>
    <scope>NUCLEOTIDE SEQUENCE</scope>
    <source>
        <strain evidence="11">ChiBcolR7-354</strain>
    </source>
</reference>
<dbReference type="GO" id="GO:0003887">
    <property type="term" value="F:DNA-directed DNA polymerase activity"/>
    <property type="evidence" value="ECO:0007669"/>
    <property type="project" value="UniProtKB-KW"/>
</dbReference>
<comment type="catalytic activity">
    <reaction evidence="8">
        <text>DNA(n) + a 2'-deoxyribonucleoside 5'-triphosphate = DNA(n+1) + diphosphate</text>
        <dbReference type="Rhea" id="RHEA:22508"/>
        <dbReference type="Rhea" id="RHEA-COMP:17339"/>
        <dbReference type="Rhea" id="RHEA-COMP:17340"/>
        <dbReference type="ChEBI" id="CHEBI:33019"/>
        <dbReference type="ChEBI" id="CHEBI:61560"/>
        <dbReference type="ChEBI" id="CHEBI:173112"/>
        <dbReference type="EC" id="2.7.7.7"/>
    </reaction>
</comment>
<evidence type="ECO:0000256" key="2">
    <source>
        <dbReference type="ARBA" id="ARBA00017703"/>
    </source>
</evidence>
<keyword evidence="4 11" id="KW-0548">Nucleotidyltransferase</keyword>